<feature type="compositionally biased region" description="Basic and acidic residues" evidence="1">
    <location>
        <begin position="237"/>
        <end position="247"/>
    </location>
</feature>
<evidence type="ECO:0000313" key="3">
    <source>
        <dbReference type="Proteomes" id="UP000230066"/>
    </source>
</evidence>
<dbReference type="Pfam" id="PF15691">
    <property type="entry name" value="PPP1R32"/>
    <property type="match status" value="1"/>
</dbReference>
<evidence type="ECO:0000256" key="1">
    <source>
        <dbReference type="SAM" id="MobiDB-lite"/>
    </source>
</evidence>
<keyword evidence="3" id="KW-1185">Reference proteome</keyword>
<dbReference type="Proteomes" id="UP000230066">
    <property type="component" value="Unassembled WGS sequence"/>
</dbReference>
<dbReference type="EMBL" id="JXXN02000446">
    <property type="protein sequence ID" value="THD27362.1"/>
    <property type="molecule type" value="Genomic_DNA"/>
</dbReference>
<dbReference type="AlphaFoldDB" id="A0A4E0S298"/>
<dbReference type="PANTHER" id="PTHR34349:SF1">
    <property type="entry name" value="PROTEIN PHOSPHATASE 1 REGULATORY SUBUNIT 32"/>
    <property type="match status" value="1"/>
</dbReference>
<gene>
    <name evidence="2" type="ORF">D915_001809</name>
</gene>
<protein>
    <submittedName>
        <fullName evidence="2">Uncharacterized protein</fullName>
    </submittedName>
</protein>
<dbReference type="PANTHER" id="PTHR34349">
    <property type="entry name" value="PROTEIN PHOSPHATASE 1 REGULATORY SUBUNIT 32"/>
    <property type="match status" value="1"/>
</dbReference>
<reference evidence="2" key="1">
    <citation type="submission" date="2019-03" db="EMBL/GenBank/DDBJ databases">
        <title>Improved annotation for the trematode Fasciola hepatica.</title>
        <authorList>
            <person name="Choi Y.-J."/>
            <person name="Martin J."/>
            <person name="Mitreva M."/>
        </authorList>
    </citation>
    <scope>NUCLEOTIDE SEQUENCE [LARGE SCALE GENOMIC DNA]</scope>
</reference>
<evidence type="ECO:0000313" key="2">
    <source>
        <dbReference type="EMBL" id="THD27362.1"/>
    </source>
</evidence>
<dbReference type="GO" id="GO:0019902">
    <property type="term" value="F:phosphatase binding"/>
    <property type="evidence" value="ECO:0007669"/>
    <property type="project" value="TreeGrafter"/>
</dbReference>
<feature type="compositionally biased region" description="Polar residues" evidence="1">
    <location>
        <begin position="81"/>
        <end position="92"/>
    </location>
</feature>
<comment type="caution">
    <text evidence="2">The sequence shown here is derived from an EMBL/GenBank/DDBJ whole genome shotgun (WGS) entry which is preliminary data.</text>
</comment>
<organism evidence="2 3">
    <name type="scientific">Fasciola hepatica</name>
    <name type="common">Liver fluke</name>
    <dbReference type="NCBI Taxonomy" id="6192"/>
    <lineage>
        <taxon>Eukaryota</taxon>
        <taxon>Metazoa</taxon>
        <taxon>Spiralia</taxon>
        <taxon>Lophotrochozoa</taxon>
        <taxon>Platyhelminthes</taxon>
        <taxon>Trematoda</taxon>
        <taxon>Digenea</taxon>
        <taxon>Plagiorchiida</taxon>
        <taxon>Echinostomata</taxon>
        <taxon>Echinostomatoidea</taxon>
        <taxon>Fasciolidae</taxon>
        <taxon>Fasciola</taxon>
    </lineage>
</organism>
<sequence length="332" mass="37227">MSRQSNFSSVKEKLDNALVCATPKRGPELLKNAHRGEFEEENSGYGPAFGSTTYNSSFGPPSGKIYNLLRTNLGKKEETGNTKNIRPENTITGRPDNPHLPGEPGWKTMRPIGISEYSGKYQPFTTPDGTEHFPRWTKPPRSWNMGSYAKEGQVLPDYVPVHPENTYGLPEHASEARTDDLKRKDPTEYQNVIHRSKEPSISKGTYQGLQREPPTLSERVGRRNIGPLTSSGFAENQKGHVDEQDTPSDRFVTHYMTRYYHPPPSTDLQDREGHVHFNTQPAQITTSAKEIACKYFEPQIPATSILPALPPYQARSIIARDTIPSGPTKNRP</sequence>
<feature type="region of interest" description="Disordered" evidence="1">
    <location>
        <begin position="78"/>
        <end position="104"/>
    </location>
</feature>
<dbReference type="InterPro" id="IPR031410">
    <property type="entry name" value="SAXO4"/>
</dbReference>
<proteinExistence type="predicted"/>
<accession>A0A4E0S298</accession>
<name>A0A4E0S298_FASHE</name>
<feature type="region of interest" description="Disordered" evidence="1">
    <location>
        <begin position="219"/>
        <end position="247"/>
    </location>
</feature>